<dbReference type="InterPro" id="IPR013325">
    <property type="entry name" value="RNA_pol_sigma_r2"/>
</dbReference>
<evidence type="ECO:0000256" key="3">
    <source>
        <dbReference type="ARBA" id="ARBA00023163"/>
    </source>
</evidence>
<keyword evidence="3" id="KW-0804">Transcription</keyword>
<dbReference type="KEGG" id="abac:LuPra_02712"/>
<dbReference type="Pfam" id="PF04542">
    <property type="entry name" value="Sigma70_r2"/>
    <property type="match status" value="1"/>
</dbReference>
<dbReference type="STRING" id="1855912.LuPra_02712"/>
<evidence type="ECO:0000256" key="2">
    <source>
        <dbReference type="ARBA" id="ARBA00023082"/>
    </source>
</evidence>
<dbReference type="InterPro" id="IPR007627">
    <property type="entry name" value="RNA_pol_sigma70_r2"/>
</dbReference>
<dbReference type="GO" id="GO:0006352">
    <property type="term" value="P:DNA-templated transcription initiation"/>
    <property type="evidence" value="ECO:0007669"/>
    <property type="project" value="InterPro"/>
</dbReference>
<evidence type="ECO:0000259" key="4">
    <source>
        <dbReference type="Pfam" id="PF04542"/>
    </source>
</evidence>
<dbReference type="Proteomes" id="UP000076079">
    <property type="component" value="Chromosome"/>
</dbReference>
<dbReference type="AlphaFoldDB" id="A0A143PLN1"/>
<dbReference type="PANTHER" id="PTHR43133:SF51">
    <property type="entry name" value="RNA POLYMERASE SIGMA FACTOR"/>
    <property type="match status" value="1"/>
</dbReference>
<dbReference type="SUPFAM" id="SSF88946">
    <property type="entry name" value="Sigma2 domain of RNA polymerase sigma factors"/>
    <property type="match status" value="1"/>
</dbReference>
<reference evidence="5 6" key="1">
    <citation type="journal article" date="2016" name="Genome Announc.">
        <title>First Complete Genome Sequence of a Subdivision 6 Acidobacterium Strain.</title>
        <authorList>
            <person name="Huang S."/>
            <person name="Vieira S."/>
            <person name="Bunk B."/>
            <person name="Riedel T."/>
            <person name="Sproer C."/>
            <person name="Overmann J."/>
        </authorList>
    </citation>
    <scope>NUCLEOTIDE SEQUENCE [LARGE SCALE GENOMIC DNA]</scope>
    <source>
        <strain evidence="6">DSM 100886 HEG_-6_39</strain>
    </source>
</reference>
<dbReference type="GO" id="GO:0016987">
    <property type="term" value="F:sigma factor activity"/>
    <property type="evidence" value="ECO:0007669"/>
    <property type="project" value="UniProtKB-KW"/>
</dbReference>
<evidence type="ECO:0000313" key="6">
    <source>
        <dbReference type="Proteomes" id="UP000076079"/>
    </source>
</evidence>
<evidence type="ECO:0000256" key="1">
    <source>
        <dbReference type="ARBA" id="ARBA00023015"/>
    </source>
</evidence>
<dbReference type="NCBIfam" id="TIGR02937">
    <property type="entry name" value="sigma70-ECF"/>
    <property type="match status" value="1"/>
</dbReference>
<protein>
    <submittedName>
        <fullName evidence="5">RNA polymerase sigma factor, sigma-70 family</fullName>
    </submittedName>
</protein>
<keyword evidence="6" id="KW-1185">Reference proteome</keyword>
<dbReference type="Gene3D" id="1.10.1740.10">
    <property type="match status" value="1"/>
</dbReference>
<accession>A0A143PLN1</accession>
<dbReference type="RefSeq" id="WP_234800875.1">
    <property type="nucleotide sequence ID" value="NZ_CP015136.1"/>
</dbReference>
<keyword evidence="2" id="KW-0731">Sigma factor</keyword>
<keyword evidence="1" id="KW-0805">Transcription regulation</keyword>
<gene>
    <name evidence="5" type="ORF">LuPra_02712</name>
</gene>
<dbReference type="PANTHER" id="PTHR43133">
    <property type="entry name" value="RNA POLYMERASE ECF-TYPE SIGMA FACTO"/>
    <property type="match status" value="1"/>
</dbReference>
<proteinExistence type="predicted"/>
<sequence>MVRSFQTTRWSLVLAAGGDTSPAARAALASLCELYWYPLYAYVRRRGRSPDDASDVTQAFFTALLERHDFDQLSPERGRFRAFLLASLKHFLANDFARRRAQKRGGGAAPVSLPLDHAEERYAREPADATTPEMLYERRWALIVIERVLSTLRHEWRRQQREQEFEALRSCLLGTAPPGGYAATAAALAMSEGAVKTAVHRLRRRFRTQLRQNIAETVSEPSEVEEEIRYLIRTLAL</sequence>
<dbReference type="InterPro" id="IPR039425">
    <property type="entry name" value="RNA_pol_sigma-70-like"/>
</dbReference>
<name>A0A143PLN1_LUTPR</name>
<reference evidence="6" key="2">
    <citation type="submission" date="2016-04" db="EMBL/GenBank/DDBJ databases">
        <title>First Complete Genome Sequence of a Subdivision 6 Acidobacterium.</title>
        <authorList>
            <person name="Huang S."/>
            <person name="Vieira S."/>
            <person name="Bunk B."/>
            <person name="Riedel T."/>
            <person name="Sproeer C."/>
            <person name="Overmann J."/>
        </authorList>
    </citation>
    <scope>NUCLEOTIDE SEQUENCE [LARGE SCALE GENOMIC DNA]</scope>
    <source>
        <strain evidence="6">DSM 100886 HEG_-6_39</strain>
    </source>
</reference>
<dbReference type="InterPro" id="IPR014284">
    <property type="entry name" value="RNA_pol_sigma-70_dom"/>
</dbReference>
<feature type="domain" description="RNA polymerase sigma-70 region 2" evidence="4">
    <location>
        <begin position="39"/>
        <end position="100"/>
    </location>
</feature>
<evidence type="ECO:0000313" key="5">
    <source>
        <dbReference type="EMBL" id="AMY09495.1"/>
    </source>
</evidence>
<dbReference type="EMBL" id="CP015136">
    <property type="protein sequence ID" value="AMY09495.1"/>
    <property type="molecule type" value="Genomic_DNA"/>
</dbReference>
<organism evidence="5 6">
    <name type="scientific">Luteitalea pratensis</name>
    <dbReference type="NCBI Taxonomy" id="1855912"/>
    <lineage>
        <taxon>Bacteria</taxon>
        <taxon>Pseudomonadati</taxon>
        <taxon>Acidobacteriota</taxon>
        <taxon>Vicinamibacteria</taxon>
        <taxon>Vicinamibacterales</taxon>
        <taxon>Vicinamibacteraceae</taxon>
        <taxon>Luteitalea</taxon>
    </lineage>
</organism>